<dbReference type="Pfam" id="PF12697">
    <property type="entry name" value="Abhydrolase_6"/>
    <property type="match status" value="1"/>
</dbReference>
<comment type="catalytic activity">
    <reaction evidence="11">
        <text>mycophenolic acid O-acyl-beta-D-glucuronide + H2O = mycophenolate + D-glucuronate + H(+)</text>
        <dbReference type="Rhea" id="RHEA:34179"/>
        <dbReference type="ChEBI" id="CHEBI:15377"/>
        <dbReference type="ChEBI" id="CHEBI:15378"/>
        <dbReference type="ChEBI" id="CHEBI:58720"/>
        <dbReference type="ChEBI" id="CHEBI:62932"/>
        <dbReference type="ChEBI" id="CHEBI:66982"/>
        <dbReference type="EC" id="3.1.1.93"/>
    </reaction>
    <physiologicalReaction direction="left-to-right" evidence="11">
        <dbReference type="Rhea" id="RHEA:34180"/>
    </physiologicalReaction>
</comment>
<dbReference type="EC" id="3.1.1.93" evidence="4"/>
<evidence type="ECO:0000256" key="6">
    <source>
        <dbReference type="ARBA" id="ARBA00041520"/>
    </source>
</evidence>
<dbReference type="EC" id="3.1.2.22" evidence="1"/>
<evidence type="ECO:0000256" key="4">
    <source>
        <dbReference type="ARBA" id="ARBA00039132"/>
    </source>
</evidence>
<evidence type="ECO:0000259" key="12">
    <source>
        <dbReference type="Pfam" id="PF12697"/>
    </source>
</evidence>
<dbReference type="RefSeq" id="WP_121646206.1">
    <property type="nucleotide sequence ID" value="NZ_RCWN01000001.1"/>
</dbReference>
<comment type="function">
    <text evidence="9">Acts as an acyl-protein thioesterase that hydrolyzes fatty acids from acylated residues in proteins. Regulates the mitochondrial S-depalmitoylation of the nucleophilic active site residue of peroxiredoxin-5/PRDX5, a key antioxidant protein, therefore modulating mitochondrial antioxidant ability. Also catalyzes the deglucuronidation of mycophenolic acid acyl-glucuronide, an active metabolite of the immunosuppressant drug mycophenolate.</text>
</comment>
<evidence type="ECO:0000256" key="2">
    <source>
        <dbReference type="ARBA" id="ARBA00022801"/>
    </source>
</evidence>
<keyword evidence="2 13" id="KW-0378">Hydrolase</keyword>
<organism evidence="13 14">
    <name type="scientific">Notoacmeibacter ruber</name>
    <dbReference type="NCBI Taxonomy" id="2670375"/>
    <lineage>
        <taxon>Bacteria</taxon>
        <taxon>Pseudomonadati</taxon>
        <taxon>Pseudomonadota</taxon>
        <taxon>Alphaproteobacteria</taxon>
        <taxon>Hyphomicrobiales</taxon>
        <taxon>Notoacmeibacteraceae</taxon>
        <taxon>Notoacmeibacter</taxon>
    </lineage>
</organism>
<evidence type="ECO:0000256" key="1">
    <source>
        <dbReference type="ARBA" id="ARBA00012423"/>
    </source>
</evidence>
<dbReference type="PANTHER" id="PTHR16138:SF7">
    <property type="entry name" value="PALMITOYL-PROTEIN THIOESTERASE ABHD10, MITOCHONDRIAL"/>
    <property type="match status" value="1"/>
</dbReference>
<evidence type="ECO:0000256" key="8">
    <source>
        <dbReference type="ARBA" id="ARBA00042704"/>
    </source>
</evidence>
<gene>
    <name evidence="13" type="ORF">D8780_14305</name>
</gene>
<evidence type="ECO:0000256" key="10">
    <source>
        <dbReference type="ARBA" id="ARBA00047409"/>
    </source>
</evidence>
<evidence type="ECO:0000256" key="3">
    <source>
        <dbReference type="ARBA" id="ARBA00022946"/>
    </source>
</evidence>
<dbReference type="InterPro" id="IPR029058">
    <property type="entry name" value="AB_hydrolase_fold"/>
</dbReference>
<keyword evidence="14" id="KW-1185">Reference proteome</keyword>
<dbReference type="AlphaFoldDB" id="A0A3L7JGA5"/>
<name>A0A3L7JGA5_9HYPH</name>
<protein>
    <recommendedName>
        <fullName evidence="5">Palmitoyl-protein thioesterase ABHD10, mitochondrial</fullName>
        <ecNumber evidence="4">3.1.1.93</ecNumber>
        <ecNumber evidence="1">3.1.2.22</ecNumber>
    </recommendedName>
    <alternativeName>
        <fullName evidence="7">Acyl-protein thioesterase ABHD10</fullName>
    </alternativeName>
    <alternativeName>
        <fullName evidence="8">Alpha/beta hydrolase domain-containing protein 10</fullName>
    </alternativeName>
    <alternativeName>
        <fullName evidence="6">Mycophenolic acid acyl-glucuronide esterase, mitochondrial</fullName>
    </alternativeName>
</protein>
<proteinExistence type="predicted"/>
<sequence>MPEEQGRLTIDGTPIAWRRVDGASPTFVWLGGFRSDMAGTKAEAISNHCAETGHAFLRFDYSGHGESGGDFEAGTISLWLSETLAVLDRLTDGPLVLVGSSMGGWIALRAVQEMVKAGETDRIAGMILLAPAPDFTSRMLNGELTAKEKKVLEETGRHEVPTPYGPDPNVFTKKLFDDGEKNSVLNGLIDTHCPVHIVQGMEDPDVPWQTAQSLMERLPADDVTLTYVKDGDHRLSREQDIALLLRVCDTMAEQVSAQQGA</sequence>
<feature type="domain" description="AB hydrolase-1" evidence="12">
    <location>
        <begin position="52"/>
        <end position="237"/>
    </location>
</feature>
<evidence type="ECO:0000256" key="7">
    <source>
        <dbReference type="ARBA" id="ARBA00042645"/>
    </source>
</evidence>
<dbReference type="Proteomes" id="UP000281094">
    <property type="component" value="Unassembled WGS sequence"/>
</dbReference>
<dbReference type="Gene3D" id="3.40.50.1820">
    <property type="entry name" value="alpha/beta hydrolase"/>
    <property type="match status" value="1"/>
</dbReference>
<comment type="catalytic activity">
    <reaction evidence="10">
        <text>S-hexadecanoyl-L-cysteinyl-[protein] + H2O = L-cysteinyl-[protein] + hexadecanoate + H(+)</text>
        <dbReference type="Rhea" id="RHEA:19233"/>
        <dbReference type="Rhea" id="RHEA-COMP:10131"/>
        <dbReference type="Rhea" id="RHEA-COMP:11032"/>
        <dbReference type="ChEBI" id="CHEBI:7896"/>
        <dbReference type="ChEBI" id="CHEBI:15377"/>
        <dbReference type="ChEBI" id="CHEBI:15378"/>
        <dbReference type="ChEBI" id="CHEBI:29950"/>
        <dbReference type="ChEBI" id="CHEBI:74151"/>
        <dbReference type="EC" id="3.1.2.22"/>
    </reaction>
    <physiologicalReaction direction="left-to-right" evidence="10">
        <dbReference type="Rhea" id="RHEA:19234"/>
    </physiologicalReaction>
</comment>
<evidence type="ECO:0000256" key="9">
    <source>
        <dbReference type="ARBA" id="ARBA00046047"/>
    </source>
</evidence>
<dbReference type="GO" id="GO:0102390">
    <property type="term" value="F:mycophenolic acid acyl-glucuronide esterase activity"/>
    <property type="evidence" value="ECO:0007669"/>
    <property type="project" value="UniProtKB-EC"/>
</dbReference>
<dbReference type="SUPFAM" id="SSF53474">
    <property type="entry name" value="alpha/beta-Hydrolases"/>
    <property type="match status" value="1"/>
</dbReference>
<comment type="caution">
    <text evidence="13">The sequence shown here is derived from an EMBL/GenBank/DDBJ whole genome shotgun (WGS) entry which is preliminary data.</text>
</comment>
<dbReference type="GO" id="GO:0008474">
    <property type="term" value="F:palmitoyl-(protein) hydrolase activity"/>
    <property type="evidence" value="ECO:0007669"/>
    <property type="project" value="UniProtKB-EC"/>
</dbReference>
<evidence type="ECO:0000313" key="14">
    <source>
        <dbReference type="Proteomes" id="UP000281094"/>
    </source>
</evidence>
<keyword evidence="3" id="KW-0809">Transit peptide</keyword>
<dbReference type="InterPro" id="IPR052382">
    <property type="entry name" value="ABHD10_acyl-thioesterase"/>
</dbReference>
<dbReference type="EMBL" id="RCWN01000001">
    <property type="protein sequence ID" value="RLQ89239.1"/>
    <property type="molecule type" value="Genomic_DNA"/>
</dbReference>
<dbReference type="PANTHER" id="PTHR16138">
    <property type="entry name" value="MYCOPHENOLIC ACID ACYL-GLUCURONIDE ESTERASE, MITOCHONDRIAL"/>
    <property type="match status" value="1"/>
</dbReference>
<evidence type="ECO:0000256" key="11">
    <source>
        <dbReference type="ARBA" id="ARBA00047972"/>
    </source>
</evidence>
<evidence type="ECO:0000256" key="5">
    <source>
        <dbReference type="ARBA" id="ARBA00039314"/>
    </source>
</evidence>
<dbReference type="InterPro" id="IPR000073">
    <property type="entry name" value="AB_hydrolase_1"/>
</dbReference>
<reference evidence="13 14" key="1">
    <citation type="submission" date="2018-10" db="EMBL/GenBank/DDBJ databases">
        <title>Notoacmeibacter sp. M2BS9Y-3-1, whole genome shotgun sequence.</title>
        <authorList>
            <person name="Tuo L."/>
        </authorList>
    </citation>
    <scope>NUCLEOTIDE SEQUENCE [LARGE SCALE GENOMIC DNA]</scope>
    <source>
        <strain evidence="13 14">M2BS9Y-3-1</strain>
    </source>
</reference>
<accession>A0A3L7JGA5</accession>
<evidence type="ECO:0000313" key="13">
    <source>
        <dbReference type="EMBL" id="RLQ89239.1"/>
    </source>
</evidence>